<proteinExistence type="predicted"/>
<evidence type="ECO:0000313" key="1">
    <source>
        <dbReference type="EMBL" id="MBM7583847.1"/>
    </source>
</evidence>
<gene>
    <name evidence="1" type="ORF">JOC86_000384</name>
</gene>
<dbReference type="EMBL" id="JAFBDZ010000001">
    <property type="protein sequence ID" value="MBM7583847.1"/>
    <property type="molecule type" value="Genomic_DNA"/>
</dbReference>
<name>A0ABS2N7L9_9BACI</name>
<dbReference type="Proteomes" id="UP001646157">
    <property type="component" value="Unassembled WGS sequence"/>
</dbReference>
<keyword evidence="2" id="KW-1185">Reference proteome</keyword>
<sequence>MTLISYHSYHKTIKKLSNNQLVYQRFEYKLELYKTGIITYSDSFPLHSVLDISFKPFTNGKGFMYLHTDRGLYSYHVSTEPKEFINEFKKLKSSNHY</sequence>
<evidence type="ECO:0000313" key="2">
    <source>
        <dbReference type="Proteomes" id="UP001646157"/>
    </source>
</evidence>
<protein>
    <submittedName>
        <fullName evidence="1">Uncharacterized protein</fullName>
    </submittedName>
</protein>
<accession>A0ABS2N7L9</accession>
<reference evidence="1 2" key="1">
    <citation type="submission" date="2021-01" db="EMBL/GenBank/DDBJ databases">
        <title>Genomic Encyclopedia of Type Strains, Phase IV (KMG-IV): sequencing the most valuable type-strain genomes for metagenomic binning, comparative biology and taxonomic classification.</title>
        <authorList>
            <person name="Goeker M."/>
        </authorList>
    </citation>
    <scope>NUCLEOTIDE SEQUENCE [LARGE SCALE GENOMIC DNA]</scope>
    <source>
        <strain evidence="1 2">DSM 24834</strain>
    </source>
</reference>
<comment type="caution">
    <text evidence="1">The sequence shown here is derived from an EMBL/GenBank/DDBJ whole genome shotgun (WGS) entry which is preliminary data.</text>
</comment>
<organism evidence="1 2">
    <name type="scientific">Rossellomorea pakistanensis</name>
    <dbReference type="NCBI Taxonomy" id="992288"/>
    <lineage>
        <taxon>Bacteria</taxon>
        <taxon>Bacillati</taxon>
        <taxon>Bacillota</taxon>
        <taxon>Bacilli</taxon>
        <taxon>Bacillales</taxon>
        <taxon>Bacillaceae</taxon>
        <taxon>Rossellomorea</taxon>
    </lineage>
</organism>